<feature type="binding site" evidence="7">
    <location>
        <position position="18"/>
    </location>
    <ligand>
        <name>Fe cation</name>
        <dbReference type="ChEBI" id="CHEBI:24875"/>
        <label>1</label>
    </ligand>
</feature>
<dbReference type="PANTHER" id="PTHR30295:SF0">
    <property type="entry name" value="BACTERIOFERRITIN"/>
    <property type="match status" value="1"/>
</dbReference>
<evidence type="ECO:0000256" key="2">
    <source>
        <dbReference type="ARBA" id="ARBA00022434"/>
    </source>
</evidence>
<proteinExistence type="inferred from homology"/>
<comment type="catalytic activity">
    <reaction evidence="6">
        <text>4 Fe(2+) + O2 + 4 H(+) = 4 Fe(3+) + 2 H2O</text>
        <dbReference type="Rhea" id="RHEA:11148"/>
        <dbReference type="ChEBI" id="CHEBI:15377"/>
        <dbReference type="ChEBI" id="CHEBI:15378"/>
        <dbReference type="ChEBI" id="CHEBI:15379"/>
        <dbReference type="ChEBI" id="CHEBI:29033"/>
        <dbReference type="ChEBI" id="CHEBI:29034"/>
        <dbReference type="EC" id="1.16.3.1"/>
    </reaction>
</comment>
<dbReference type="GO" id="GO:0004322">
    <property type="term" value="F:ferroxidase activity"/>
    <property type="evidence" value="ECO:0007669"/>
    <property type="project" value="UniProtKB-EC"/>
</dbReference>
<evidence type="ECO:0000256" key="6">
    <source>
        <dbReference type="PIRNR" id="PIRNR002560"/>
    </source>
</evidence>
<dbReference type="EMBL" id="MAAO01000008">
    <property type="protein sequence ID" value="OUR95462.1"/>
    <property type="molecule type" value="Genomic_DNA"/>
</dbReference>
<dbReference type="InterPro" id="IPR012347">
    <property type="entry name" value="Ferritin-like"/>
</dbReference>
<feature type="binding site" evidence="7">
    <location>
        <position position="130"/>
    </location>
    <ligand>
        <name>Fe cation</name>
        <dbReference type="ChEBI" id="CHEBI:24875"/>
        <label>2</label>
    </ligand>
</feature>
<comment type="caution">
    <text evidence="9">The sequence shown here is derived from an EMBL/GenBank/DDBJ whole genome shotgun (WGS) entry which is preliminary data.</text>
</comment>
<comment type="function">
    <text evidence="6">Iron-storage protein, whose ferroxidase center binds Fe(2+), oxidizes it using dioxygen to Fe(3+), and participates in the subsequent Fe(3+) oxide mineral core formation within the central cavity of the BFR protein shell.</text>
</comment>
<evidence type="ECO:0000313" key="9">
    <source>
        <dbReference type="EMBL" id="OUR95462.1"/>
    </source>
</evidence>
<evidence type="ECO:0000256" key="1">
    <source>
        <dbReference type="ARBA" id="ARBA00008093"/>
    </source>
</evidence>
<name>A0A1Y5FAX9_9BACT</name>
<evidence type="ECO:0000256" key="3">
    <source>
        <dbReference type="ARBA" id="ARBA00022617"/>
    </source>
</evidence>
<dbReference type="NCBIfam" id="TIGR00754">
    <property type="entry name" value="bfr"/>
    <property type="match status" value="1"/>
</dbReference>
<gene>
    <name evidence="9" type="ORF">A9Q84_16650</name>
</gene>
<keyword evidence="4 6" id="KW-0479">Metal-binding</keyword>
<dbReference type="InterPro" id="IPR009078">
    <property type="entry name" value="Ferritin-like_SF"/>
</dbReference>
<keyword evidence="2 6" id="KW-0409">Iron storage</keyword>
<accession>A0A1Y5FAX9</accession>
<dbReference type="GO" id="GO:0020037">
    <property type="term" value="F:heme binding"/>
    <property type="evidence" value="ECO:0007669"/>
    <property type="project" value="TreeGrafter"/>
</dbReference>
<feature type="binding site" description="axial binding residue" evidence="7">
    <location>
        <position position="52"/>
    </location>
    <ligand>
        <name>heme b</name>
        <dbReference type="ChEBI" id="CHEBI:60344"/>
        <note>ligand shared between dimeric partners</note>
    </ligand>
    <ligandPart>
        <name>Fe</name>
        <dbReference type="ChEBI" id="CHEBI:18248"/>
    </ligandPart>
</feature>
<dbReference type="CDD" id="cd00907">
    <property type="entry name" value="Bacterioferritin"/>
    <property type="match status" value="1"/>
</dbReference>
<dbReference type="Proteomes" id="UP000196531">
    <property type="component" value="Unassembled WGS sequence"/>
</dbReference>
<dbReference type="PROSITE" id="PS50905">
    <property type="entry name" value="FERRITIN_LIKE"/>
    <property type="match status" value="1"/>
</dbReference>
<dbReference type="InterPro" id="IPR009040">
    <property type="entry name" value="Ferritin-like_diiron"/>
</dbReference>
<sequence length="161" mass="18631">MKANSKIISALNDVLVRELTAINQYFLHARMLENWGLDNIGGLEYKASIRAMKDADELIKRILFLEGLPNLQKLNRIKIGQNVEEILKVDLEEENETTKEIRVHIEFCEKEQDYVTRDLFSSLLSNSEEHVDWLETQQDLVKSTGVKNYIQSQIDLDKSGH</sequence>
<feature type="domain" description="Ferritin-like diiron" evidence="8">
    <location>
        <begin position="1"/>
        <end position="145"/>
    </location>
</feature>
<dbReference type="InterPro" id="IPR008331">
    <property type="entry name" value="Ferritin_DPS_dom"/>
</dbReference>
<dbReference type="SUPFAM" id="SSF47240">
    <property type="entry name" value="Ferritin-like"/>
    <property type="match status" value="1"/>
</dbReference>
<dbReference type="GO" id="GO:0008199">
    <property type="term" value="F:ferric iron binding"/>
    <property type="evidence" value="ECO:0007669"/>
    <property type="project" value="InterPro"/>
</dbReference>
<reference evidence="10" key="1">
    <citation type="journal article" date="2017" name="Proc. Natl. Acad. Sci. U.S.A.">
        <title>Simulation of Deepwater Horizon oil plume reveals substrate specialization within a complex community of hydrocarbon-degraders.</title>
        <authorList>
            <person name="Hu P."/>
            <person name="Dubinsky E.A."/>
            <person name="Probst A.J."/>
            <person name="Wang J."/>
            <person name="Sieber C.M.K."/>
            <person name="Tom L.M."/>
            <person name="Gardinali P."/>
            <person name="Banfield J.F."/>
            <person name="Atlas R.M."/>
            <person name="Andersen G.L."/>
        </authorList>
    </citation>
    <scope>NUCLEOTIDE SEQUENCE [LARGE SCALE GENOMIC DNA]</scope>
</reference>
<feature type="binding site" evidence="7">
    <location>
        <position position="94"/>
    </location>
    <ligand>
        <name>Fe cation</name>
        <dbReference type="ChEBI" id="CHEBI:24875"/>
        <label>2</label>
    </ligand>
</feature>
<organism evidence="9 10">
    <name type="scientific">Halobacteriovorax marinus</name>
    <dbReference type="NCBI Taxonomy" id="97084"/>
    <lineage>
        <taxon>Bacteria</taxon>
        <taxon>Pseudomonadati</taxon>
        <taxon>Bdellovibrionota</taxon>
        <taxon>Bacteriovoracia</taxon>
        <taxon>Bacteriovoracales</taxon>
        <taxon>Halobacteriovoraceae</taxon>
        <taxon>Halobacteriovorax</taxon>
    </lineage>
</organism>
<dbReference type="PRINTS" id="PR00601">
    <property type="entry name" value="BACFERRITIN"/>
</dbReference>
<dbReference type="InterPro" id="IPR002024">
    <property type="entry name" value="Bacterioferritin"/>
</dbReference>
<dbReference type="GO" id="GO:0006879">
    <property type="term" value="P:intracellular iron ion homeostasis"/>
    <property type="evidence" value="ECO:0007669"/>
    <property type="project" value="UniProtKB-KW"/>
</dbReference>
<evidence type="ECO:0000313" key="10">
    <source>
        <dbReference type="Proteomes" id="UP000196531"/>
    </source>
</evidence>
<dbReference type="PIRSF" id="PIRSF002560">
    <property type="entry name" value="Bacterioferritin"/>
    <property type="match status" value="1"/>
</dbReference>
<evidence type="ECO:0000256" key="4">
    <source>
        <dbReference type="ARBA" id="ARBA00022723"/>
    </source>
</evidence>
<evidence type="ECO:0000256" key="5">
    <source>
        <dbReference type="ARBA" id="ARBA00023004"/>
    </source>
</evidence>
<dbReference type="PANTHER" id="PTHR30295">
    <property type="entry name" value="BACTERIOFERRITIN"/>
    <property type="match status" value="1"/>
</dbReference>
<keyword evidence="3" id="KW-0349">Heme</keyword>
<keyword evidence="5 6" id="KW-0408">Iron</keyword>
<evidence type="ECO:0000256" key="7">
    <source>
        <dbReference type="PIRSR" id="PIRSR002560-1"/>
    </source>
</evidence>
<dbReference type="GO" id="GO:0006826">
    <property type="term" value="P:iron ion transport"/>
    <property type="evidence" value="ECO:0007669"/>
    <property type="project" value="InterPro"/>
</dbReference>
<dbReference type="Gene3D" id="1.20.1260.10">
    <property type="match status" value="1"/>
</dbReference>
<dbReference type="EC" id="1.16.3.1" evidence="6"/>
<dbReference type="Pfam" id="PF00210">
    <property type="entry name" value="Ferritin"/>
    <property type="match status" value="1"/>
</dbReference>
<evidence type="ECO:0000259" key="8">
    <source>
        <dbReference type="PROSITE" id="PS50905"/>
    </source>
</evidence>
<dbReference type="GO" id="GO:0005829">
    <property type="term" value="C:cytosol"/>
    <property type="evidence" value="ECO:0007669"/>
    <property type="project" value="TreeGrafter"/>
</dbReference>
<protein>
    <recommendedName>
        <fullName evidence="6">Bacterioferritin</fullName>
        <ecNumber evidence="6">1.16.3.1</ecNumber>
    </recommendedName>
</protein>
<dbReference type="AlphaFoldDB" id="A0A1Y5FAX9"/>
<comment type="similarity">
    <text evidence="1 6">Belongs to the bacterioferritin family.</text>
</comment>